<dbReference type="STRING" id="525245.HMPREF0044_0513"/>
<name>C0VZC3_9ACTO</name>
<keyword evidence="3" id="KW-1185">Reference proteome</keyword>
<gene>
    <name evidence="2" type="ORF">HMPREF0044_0513</name>
</gene>
<proteinExistence type="predicted"/>
<dbReference type="PROSITE" id="PS50889">
    <property type="entry name" value="S4"/>
    <property type="match status" value="1"/>
</dbReference>
<dbReference type="Proteomes" id="UP000010301">
    <property type="component" value="Unassembled WGS sequence"/>
</dbReference>
<dbReference type="AlphaFoldDB" id="C0VZC3"/>
<evidence type="ECO:0000313" key="3">
    <source>
        <dbReference type="Proteomes" id="UP000010301"/>
    </source>
</evidence>
<accession>C0VZC3</accession>
<protein>
    <submittedName>
        <fullName evidence="2">Uncharacterized protein</fullName>
    </submittedName>
</protein>
<evidence type="ECO:0000256" key="1">
    <source>
        <dbReference type="PROSITE-ProRule" id="PRU00182"/>
    </source>
</evidence>
<dbReference type="Gene3D" id="3.10.290.10">
    <property type="entry name" value="RNA-binding S4 domain"/>
    <property type="match status" value="1"/>
</dbReference>
<reference evidence="2 3" key="1">
    <citation type="submission" date="2009-01" db="EMBL/GenBank/DDBJ databases">
        <authorList>
            <person name="Qin X."/>
            <person name="Bachman B."/>
            <person name="Battles P."/>
            <person name="Bell A."/>
            <person name="Bess C."/>
            <person name="Bickham C."/>
            <person name="Chaboub L."/>
            <person name="Chen D."/>
            <person name="Coyle M."/>
            <person name="Deiros D.R."/>
            <person name="Dinh H."/>
            <person name="Forbes L."/>
            <person name="Fowler G."/>
            <person name="Francisco L."/>
            <person name="Fu Q."/>
            <person name="Gubbala S."/>
            <person name="Hale W."/>
            <person name="Han Y."/>
            <person name="Hemphill L."/>
            <person name="Highlander S.K."/>
            <person name="Hirani K."/>
            <person name="Hogues M."/>
            <person name="Jackson L."/>
            <person name="Jakkamsetti A."/>
            <person name="Javaid M."/>
            <person name="Jiang H."/>
            <person name="Korchina V."/>
            <person name="Kovar C."/>
            <person name="Lara F."/>
            <person name="Lee S."/>
            <person name="Mata R."/>
            <person name="Mathew T."/>
            <person name="Moen C."/>
            <person name="Morales K."/>
            <person name="Munidasa M."/>
            <person name="Nazareth L."/>
            <person name="Ngo R."/>
            <person name="Nguyen L."/>
            <person name="Okwuonu G."/>
            <person name="Ongeri F."/>
            <person name="Patil S."/>
            <person name="Petrosino J."/>
            <person name="Pham C."/>
            <person name="Pham P."/>
            <person name="Pu L.-L."/>
            <person name="Puazo M."/>
            <person name="Raj R."/>
            <person name="Reid J."/>
            <person name="Rouhana J."/>
            <person name="Saada N."/>
            <person name="Shang Y."/>
            <person name="Simmons D."/>
            <person name="Thornton R."/>
            <person name="Warren J."/>
            <person name="Weissenberger G."/>
            <person name="Zhang J."/>
            <person name="Zhang L."/>
            <person name="Zhou C."/>
            <person name="Zhu D."/>
            <person name="Muzny D."/>
            <person name="Worley K."/>
            <person name="Gibbs R."/>
        </authorList>
    </citation>
    <scope>NUCLEOTIDE SEQUENCE [LARGE SCALE GENOMIC DNA]</scope>
    <source>
        <strain evidence="2 3">DSM 15436</strain>
    </source>
</reference>
<dbReference type="GO" id="GO:0003723">
    <property type="term" value="F:RNA binding"/>
    <property type="evidence" value="ECO:0007669"/>
    <property type="project" value="UniProtKB-KW"/>
</dbReference>
<dbReference type="OrthoDB" id="9811532at2"/>
<organism evidence="2 3">
    <name type="scientific">Gleimia coleocanis DSM 15436</name>
    <dbReference type="NCBI Taxonomy" id="525245"/>
    <lineage>
        <taxon>Bacteria</taxon>
        <taxon>Bacillati</taxon>
        <taxon>Actinomycetota</taxon>
        <taxon>Actinomycetes</taxon>
        <taxon>Actinomycetales</taxon>
        <taxon>Actinomycetaceae</taxon>
        <taxon>Gleimia</taxon>
    </lineage>
</organism>
<dbReference type="SUPFAM" id="SSF55174">
    <property type="entry name" value="Alpha-L RNA-binding motif"/>
    <property type="match status" value="1"/>
</dbReference>
<dbReference type="InterPro" id="IPR036986">
    <property type="entry name" value="S4_RNA-bd_sf"/>
</dbReference>
<comment type="caution">
    <text evidence="2">The sequence shown here is derived from an EMBL/GenBank/DDBJ whole genome shotgun (WGS) entry which is preliminary data.</text>
</comment>
<sequence length="80" mass="8837">MDNEEIPVITVTGTIRLGQLLKLANLVEDGGEARAAIQGGFVYIDDEQCTQRGKQLQDGQIVSLDFEDYLESVQVEILPE</sequence>
<keyword evidence="1" id="KW-0694">RNA-binding</keyword>
<dbReference type="Pfam" id="PF13275">
    <property type="entry name" value="S4_2"/>
    <property type="match status" value="1"/>
</dbReference>
<dbReference type="EMBL" id="ACFG01000006">
    <property type="protein sequence ID" value="EEH64224.1"/>
    <property type="molecule type" value="Genomic_DNA"/>
</dbReference>
<dbReference type="HOGENOM" id="CLU_127162_3_1_11"/>
<dbReference type="CDD" id="cd00165">
    <property type="entry name" value="S4"/>
    <property type="match status" value="1"/>
</dbReference>
<dbReference type="RefSeq" id="WP_006547510.1">
    <property type="nucleotide sequence ID" value="NZ_DS999546.1"/>
</dbReference>
<evidence type="ECO:0000313" key="2">
    <source>
        <dbReference type="EMBL" id="EEH64224.1"/>
    </source>
</evidence>